<organism evidence="12 14">
    <name type="scientific">Punica granatum</name>
    <name type="common">Pomegranate</name>
    <dbReference type="NCBI Taxonomy" id="22663"/>
    <lineage>
        <taxon>Eukaryota</taxon>
        <taxon>Viridiplantae</taxon>
        <taxon>Streptophyta</taxon>
        <taxon>Embryophyta</taxon>
        <taxon>Tracheophyta</taxon>
        <taxon>Spermatophyta</taxon>
        <taxon>Magnoliopsida</taxon>
        <taxon>eudicotyledons</taxon>
        <taxon>Gunneridae</taxon>
        <taxon>Pentapetalae</taxon>
        <taxon>rosids</taxon>
        <taxon>malvids</taxon>
        <taxon>Myrtales</taxon>
        <taxon>Lythraceae</taxon>
        <taxon>Punica</taxon>
    </lineage>
</organism>
<sequence length="196" mass="18960">MASRGITMGLIFMAVLLAGSVDQAAAQSGCTTALTTMYPCLAFVTGNSSTPTSSCCSALSSVVQSSPKCLCSVLNGGLPSLGVTINQTQATQLPGACNVQTPPVSQCNAASGPTASAGSPVGAPVGAPSESTSDTPDAAAATPSASTTPSGTSDVGGGSKATPSSPTPVAHGSSVKVSLQFVLLLLFVASYSSIAQ</sequence>
<evidence type="ECO:0000256" key="8">
    <source>
        <dbReference type="ARBA" id="ARBA00023288"/>
    </source>
</evidence>
<evidence type="ECO:0000313" key="15">
    <source>
        <dbReference type="Proteomes" id="UP000233551"/>
    </source>
</evidence>
<keyword evidence="8" id="KW-0449">Lipoprotein</keyword>
<evidence type="ECO:0000259" key="11">
    <source>
        <dbReference type="SMART" id="SM00499"/>
    </source>
</evidence>
<keyword evidence="5 10" id="KW-0732">Signal</keyword>
<gene>
    <name evidence="12" type="ORF">CDL15_Pgr002650</name>
    <name evidence="13" type="ORF">CRG98_023072</name>
</gene>
<dbReference type="Proteomes" id="UP000233551">
    <property type="component" value="Unassembled WGS sequence"/>
</dbReference>
<dbReference type="STRING" id="22663.A0A218W259"/>
<dbReference type="FunFam" id="1.10.110.10:FF:000001">
    <property type="entry name" value="Bifunctional inhibitor/lipid-transfer protein/seed storage 2S albumin superfamily protein"/>
    <property type="match status" value="1"/>
</dbReference>
<evidence type="ECO:0000313" key="12">
    <source>
        <dbReference type="EMBL" id="OWM66855.1"/>
    </source>
</evidence>
<feature type="compositionally biased region" description="Low complexity" evidence="9">
    <location>
        <begin position="109"/>
        <end position="124"/>
    </location>
</feature>
<evidence type="ECO:0000256" key="4">
    <source>
        <dbReference type="ARBA" id="ARBA00022622"/>
    </source>
</evidence>
<evidence type="ECO:0000256" key="1">
    <source>
        <dbReference type="ARBA" id="ARBA00004609"/>
    </source>
</evidence>
<dbReference type="InterPro" id="IPR043325">
    <property type="entry name" value="LTSS"/>
</dbReference>
<feature type="chain" id="PRO_5014071592" description="Bifunctional inhibitor/plant lipid transfer protein/seed storage helical domain-containing protein" evidence="10">
    <location>
        <begin position="27"/>
        <end position="196"/>
    </location>
</feature>
<dbReference type="EMBL" id="PGOL01001595">
    <property type="protein sequence ID" value="PKI56546.1"/>
    <property type="molecule type" value="Genomic_DNA"/>
</dbReference>
<evidence type="ECO:0000256" key="3">
    <source>
        <dbReference type="ARBA" id="ARBA00022475"/>
    </source>
</evidence>
<comment type="caution">
    <text evidence="12">The sequence shown here is derived from an EMBL/GenBank/DDBJ whole genome shotgun (WGS) entry which is preliminary data.</text>
</comment>
<keyword evidence="6" id="KW-1015">Disulfide bond</keyword>
<reference evidence="12" key="2">
    <citation type="submission" date="2017-06" db="EMBL/GenBank/DDBJ databases">
        <title>The pomegranate genome and the genomics of punicalagin biosynthesis.</title>
        <authorList>
            <person name="Xu C."/>
        </authorList>
    </citation>
    <scope>NUCLEOTIDE SEQUENCE [LARGE SCALE GENOMIC DNA]</scope>
    <source>
        <tissue evidence="12">Fresh leaf</tissue>
    </source>
</reference>
<keyword evidence="3" id="KW-1003">Cell membrane</keyword>
<dbReference type="GO" id="GO:0008289">
    <property type="term" value="F:lipid binding"/>
    <property type="evidence" value="ECO:0007669"/>
    <property type="project" value="InterPro"/>
</dbReference>
<dbReference type="InterPro" id="IPR016140">
    <property type="entry name" value="Bifunc_inhib/LTP/seed_store"/>
</dbReference>
<feature type="signal peptide" evidence="10">
    <location>
        <begin position="1"/>
        <end position="26"/>
    </location>
</feature>
<keyword evidence="7" id="KW-0325">Glycoprotein</keyword>
<reference evidence="13 15" key="3">
    <citation type="submission" date="2017-11" db="EMBL/GenBank/DDBJ databases">
        <title>De-novo sequencing of pomegranate (Punica granatum L.) genome.</title>
        <authorList>
            <person name="Akparov Z."/>
            <person name="Amiraslanov A."/>
            <person name="Hajiyeva S."/>
            <person name="Abbasov M."/>
            <person name="Kaur K."/>
            <person name="Hamwieh A."/>
            <person name="Solovyev V."/>
            <person name="Salamov A."/>
            <person name="Braich B."/>
            <person name="Kosarev P."/>
            <person name="Mahmoud A."/>
            <person name="Hajiyev E."/>
            <person name="Babayeva S."/>
            <person name="Izzatullayeva V."/>
            <person name="Mammadov A."/>
            <person name="Mammadov A."/>
            <person name="Sharifova S."/>
            <person name="Ojaghi J."/>
            <person name="Eynullazada K."/>
            <person name="Bayramov B."/>
            <person name="Abdulazimova A."/>
            <person name="Shahmuradov I."/>
        </authorList>
    </citation>
    <scope>NUCLEOTIDE SEQUENCE [LARGE SCALE GENOMIC DNA]</scope>
    <source>
        <strain evidence="13">AG2017</strain>
        <strain evidence="15">cv. AG2017</strain>
        <tissue evidence="13">Leaf</tissue>
    </source>
</reference>
<evidence type="ECO:0000313" key="14">
    <source>
        <dbReference type="Proteomes" id="UP000197138"/>
    </source>
</evidence>
<dbReference type="InterPro" id="IPR000528">
    <property type="entry name" value="Plant_nsLTP"/>
</dbReference>
<dbReference type="GeneID" id="116189573"/>
<evidence type="ECO:0000256" key="9">
    <source>
        <dbReference type="SAM" id="MobiDB-lite"/>
    </source>
</evidence>
<dbReference type="Proteomes" id="UP000197138">
    <property type="component" value="Unassembled WGS sequence"/>
</dbReference>
<evidence type="ECO:0000256" key="10">
    <source>
        <dbReference type="SAM" id="SignalP"/>
    </source>
</evidence>
<dbReference type="SMART" id="SM00499">
    <property type="entry name" value="AAI"/>
    <property type="match status" value="1"/>
</dbReference>
<evidence type="ECO:0000256" key="5">
    <source>
        <dbReference type="ARBA" id="ARBA00022729"/>
    </source>
</evidence>
<proteinExistence type="inferred from homology"/>
<evidence type="ECO:0000256" key="7">
    <source>
        <dbReference type="ARBA" id="ARBA00023180"/>
    </source>
</evidence>
<dbReference type="SUPFAM" id="SSF47699">
    <property type="entry name" value="Bifunctional inhibitor/lipid-transfer protein/seed storage 2S albumin"/>
    <property type="match status" value="1"/>
</dbReference>
<comment type="similarity">
    <text evidence="2">Belongs to the plant LTP family.</text>
</comment>
<accession>A0A218W259</accession>
<keyword evidence="15" id="KW-1185">Reference proteome</keyword>
<evidence type="ECO:0000313" key="13">
    <source>
        <dbReference type="EMBL" id="PKI56546.1"/>
    </source>
</evidence>
<dbReference type="Pfam" id="PF14368">
    <property type="entry name" value="LTP_2"/>
    <property type="match status" value="1"/>
</dbReference>
<dbReference type="EMBL" id="MTKT01005527">
    <property type="protein sequence ID" value="OWM66855.1"/>
    <property type="molecule type" value="Genomic_DNA"/>
</dbReference>
<keyword evidence="4" id="KW-0336">GPI-anchor</keyword>
<evidence type="ECO:0000256" key="6">
    <source>
        <dbReference type="ARBA" id="ARBA00023157"/>
    </source>
</evidence>
<dbReference type="PRINTS" id="PR00382">
    <property type="entry name" value="LIPIDTRNSFER"/>
</dbReference>
<protein>
    <recommendedName>
        <fullName evidence="11">Bifunctional inhibitor/plant lipid transfer protein/seed storage helical domain-containing protein</fullName>
    </recommendedName>
</protein>
<dbReference type="Gene3D" id="1.10.110.10">
    <property type="entry name" value="Plant lipid-transfer and hydrophobic proteins"/>
    <property type="match status" value="1"/>
</dbReference>
<dbReference type="OrthoDB" id="911994at2759"/>
<feature type="compositionally biased region" description="Low complexity" evidence="9">
    <location>
        <begin position="131"/>
        <end position="153"/>
    </location>
</feature>
<evidence type="ECO:0000256" key="2">
    <source>
        <dbReference type="ARBA" id="ARBA00009748"/>
    </source>
</evidence>
<feature type="region of interest" description="Disordered" evidence="9">
    <location>
        <begin position="108"/>
        <end position="172"/>
    </location>
</feature>
<keyword evidence="4" id="KW-0472">Membrane</keyword>
<dbReference type="GO" id="GO:0006869">
    <property type="term" value="P:lipid transport"/>
    <property type="evidence" value="ECO:0007669"/>
    <property type="project" value="InterPro"/>
</dbReference>
<comment type="subcellular location">
    <subcellularLocation>
        <location evidence="1">Cell membrane</location>
        <topology evidence="1">Lipid-anchor</topology>
        <topology evidence="1">GPI-anchor</topology>
    </subcellularLocation>
</comment>
<dbReference type="PANTHER" id="PTHR33044">
    <property type="entry name" value="BIFUNCTIONAL INHIBITOR/LIPID-TRANSFER PROTEIN/SEED STORAGE 2S ALBUMIN SUPERFAMILY PROTEIN-RELATED"/>
    <property type="match status" value="1"/>
</dbReference>
<dbReference type="GO" id="GO:0005886">
    <property type="term" value="C:plasma membrane"/>
    <property type="evidence" value="ECO:0007669"/>
    <property type="project" value="UniProtKB-SubCell"/>
</dbReference>
<reference evidence="14" key="1">
    <citation type="journal article" date="2017" name="Plant J.">
        <title>The pomegranate (Punica granatum L.) genome and the genomics of punicalagin biosynthesis.</title>
        <authorList>
            <person name="Qin G."/>
            <person name="Xu C."/>
            <person name="Ming R."/>
            <person name="Tang H."/>
            <person name="Guyot R."/>
            <person name="Kramer E.M."/>
            <person name="Hu Y."/>
            <person name="Yi X."/>
            <person name="Qi Y."/>
            <person name="Xu X."/>
            <person name="Gao Z."/>
            <person name="Pan H."/>
            <person name="Jian J."/>
            <person name="Tian Y."/>
            <person name="Yue Z."/>
            <person name="Xu Y."/>
        </authorList>
    </citation>
    <scope>NUCLEOTIDE SEQUENCE [LARGE SCALE GENOMIC DNA]</scope>
    <source>
        <strain evidence="14">cv. Dabenzi</strain>
    </source>
</reference>
<name>A0A218W259_PUNGR</name>
<dbReference type="InterPro" id="IPR036312">
    <property type="entry name" value="Bifun_inhib/LTP/seed_sf"/>
</dbReference>
<dbReference type="AlphaFoldDB" id="A0A218W259"/>
<dbReference type="CDD" id="cd00010">
    <property type="entry name" value="AAI_LTSS"/>
    <property type="match status" value="1"/>
</dbReference>
<dbReference type="GO" id="GO:0098552">
    <property type="term" value="C:side of membrane"/>
    <property type="evidence" value="ECO:0007669"/>
    <property type="project" value="UniProtKB-KW"/>
</dbReference>
<feature type="domain" description="Bifunctional inhibitor/plant lipid transfer protein/seed storage helical" evidence="11">
    <location>
        <begin position="30"/>
        <end position="107"/>
    </location>
</feature>